<organism evidence="6">
    <name type="scientific">Caldithrix abyssi</name>
    <dbReference type="NCBI Taxonomy" id="187145"/>
    <lineage>
        <taxon>Bacteria</taxon>
        <taxon>Pseudomonadati</taxon>
        <taxon>Calditrichota</taxon>
        <taxon>Calditrichia</taxon>
        <taxon>Calditrichales</taxon>
        <taxon>Calditrichaceae</taxon>
        <taxon>Caldithrix</taxon>
    </lineage>
</organism>
<dbReference type="Pfam" id="PF13377">
    <property type="entry name" value="Peripla_BP_3"/>
    <property type="match status" value="1"/>
</dbReference>
<evidence type="ECO:0000256" key="1">
    <source>
        <dbReference type="ARBA" id="ARBA00022491"/>
    </source>
</evidence>
<dbReference type="GO" id="GO:0000976">
    <property type="term" value="F:transcription cis-regulatory region binding"/>
    <property type="evidence" value="ECO:0007669"/>
    <property type="project" value="TreeGrafter"/>
</dbReference>
<keyword evidence="4" id="KW-0804">Transcription</keyword>
<comment type="caution">
    <text evidence="6">The sequence shown here is derived from an EMBL/GenBank/DDBJ whole genome shotgun (WGS) entry which is preliminary data.</text>
</comment>
<dbReference type="SUPFAM" id="SSF53822">
    <property type="entry name" value="Periplasmic binding protein-like I"/>
    <property type="match status" value="1"/>
</dbReference>
<dbReference type="PANTHER" id="PTHR30146">
    <property type="entry name" value="LACI-RELATED TRANSCRIPTIONAL REPRESSOR"/>
    <property type="match status" value="1"/>
</dbReference>
<name>A0A7V5H5L1_CALAY</name>
<evidence type="ECO:0000256" key="4">
    <source>
        <dbReference type="ARBA" id="ARBA00023163"/>
    </source>
</evidence>
<evidence type="ECO:0000256" key="3">
    <source>
        <dbReference type="ARBA" id="ARBA00023125"/>
    </source>
</evidence>
<feature type="non-terminal residue" evidence="6">
    <location>
        <position position="1"/>
    </location>
</feature>
<accession>A0A7V5H5L1</accession>
<keyword evidence="2" id="KW-0805">Transcription regulation</keyword>
<dbReference type="Proteomes" id="UP000886111">
    <property type="component" value="Unassembled WGS sequence"/>
</dbReference>
<dbReference type="PANTHER" id="PTHR30146:SF148">
    <property type="entry name" value="HTH-TYPE TRANSCRIPTIONAL REPRESSOR PURR-RELATED"/>
    <property type="match status" value="1"/>
</dbReference>
<proteinExistence type="predicted"/>
<dbReference type="InterPro" id="IPR046335">
    <property type="entry name" value="LacI/GalR-like_sensor"/>
</dbReference>
<evidence type="ECO:0000313" key="6">
    <source>
        <dbReference type="EMBL" id="HHE55925.1"/>
    </source>
</evidence>
<keyword evidence="3" id="KW-0238">DNA-binding</keyword>
<gene>
    <name evidence="6" type="ORF">ENL21_09095</name>
</gene>
<keyword evidence="1" id="KW-0678">Repressor</keyword>
<evidence type="ECO:0000259" key="5">
    <source>
        <dbReference type="Pfam" id="PF13377"/>
    </source>
</evidence>
<feature type="domain" description="Transcriptional regulator LacI/GalR-like sensor" evidence="5">
    <location>
        <begin position="15"/>
        <end position="108"/>
    </location>
</feature>
<dbReference type="EMBL" id="DRTD01000680">
    <property type="protein sequence ID" value="HHE55925.1"/>
    <property type="molecule type" value="Genomic_DNA"/>
</dbReference>
<reference evidence="6" key="1">
    <citation type="journal article" date="2020" name="mSystems">
        <title>Genome- and Community-Level Interaction Insights into Carbon Utilization and Element Cycling Functions of Hydrothermarchaeota in Hydrothermal Sediment.</title>
        <authorList>
            <person name="Zhou Z."/>
            <person name="Liu Y."/>
            <person name="Xu W."/>
            <person name="Pan J."/>
            <person name="Luo Z.H."/>
            <person name="Li M."/>
        </authorList>
    </citation>
    <scope>NUCLEOTIDE SEQUENCE [LARGE SCALE GENOMIC DNA]</scope>
    <source>
        <strain evidence="6">HyVt-76</strain>
    </source>
</reference>
<evidence type="ECO:0000256" key="2">
    <source>
        <dbReference type="ARBA" id="ARBA00023015"/>
    </source>
</evidence>
<dbReference type="Gene3D" id="3.40.50.2300">
    <property type="match status" value="1"/>
</dbReference>
<protein>
    <submittedName>
        <fullName evidence="6">LacI family transcriptional regulator</fullName>
    </submittedName>
</protein>
<sequence>NKGLDYFGKKENQKFPMAVVCYNDVVALGLISALQKLNIRVPEDVSIIGNDDIEFARHWSPALTTISTPIEELGRKAAEILIHNIEAKERLKVKKLVLEAQLIIRETTCAVKK</sequence>
<dbReference type="GO" id="GO:0003700">
    <property type="term" value="F:DNA-binding transcription factor activity"/>
    <property type="evidence" value="ECO:0007669"/>
    <property type="project" value="TreeGrafter"/>
</dbReference>
<dbReference type="AlphaFoldDB" id="A0A7V5H5L1"/>
<dbReference type="InterPro" id="IPR028082">
    <property type="entry name" value="Peripla_BP_I"/>
</dbReference>